<feature type="transmembrane region" description="Helical" evidence="10">
    <location>
        <begin position="274"/>
        <end position="297"/>
    </location>
</feature>
<feature type="transmembrane region" description="Helical" evidence="10">
    <location>
        <begin position="164"/>
        <end position="184"/>
    </location>
</feature>
<evidence type="ECO:0000256" key="7">
    <source>
        <dbReference type="ARBA" id="ARBA00023170"/>
    </source>
</evidence>
<dbReference type="GO" id="GO:0006955">
    <property type="term" value="P:immune response"/>
    <property type="evidence" value="ECO:0007669"/>
    <property type="project" value="TreeGrafter"/>
</dbReference>
<evidence type="ECO:0000256" key="11">
    <source>
        <dbReference type="SAM" id="SignalP"/>
    </source>
</evidence>
<evidence type="ECO:0000313" key="15">
    <source>
        <dbReference type="Proteomes" id="UP000694548"/>
    </source>
</evidence>
<evidence type="ECO:0000256" key="2">
    <source>
        <dbReference type="ARBA" id="ARBA00022475"/>
    </source>
</evidence>
<evidence type="ECO:0000256" key="6">
    <source>
        <dbReference type="ARBA" id="ARBA00023136"/>
    </source>
</evidence>
<dbReference type="Proteomes" id="UP000822369">
    <property type="component" value="Chromosome 18"/>
</dbReference>
<dbReference type="GO" id="GO:0060326">
    <property type="term" value="P:cell chemotaxis"/>
    <property type="evidence" value="ECO:0007669"/>
    <property type="project" value="TreeGrafter"/>
</dbReference>
<dbReference type="GO" id="GO:0007204">
    <property type="term" value="P:positive regulation of cytosolic calcium ion concentration"/>
    <property type="evidence" value="ECO:0007669"/>
    <property type="project" value="TreeGrafter"/>
</dbReference>
<dbReference type="SUPFAM" id="SSF81321">
    <property type="entry name" value="Family A G protein-coupled receptor-like"/>
    <property type="match status" value="1"/>
</dbReference>
<keyword evidence="7 13" id="KW-0675">Receptor</keyword>
<evidence type="ECO:0000259" key="12">
    <source>
        <dbReference type="PROSITE" id="PS50262"/>
    </source>
</evidence>
<dbReference type="Proteomes" id="UP000694548">
    <property type="component" value="Chromosome sgr16"/>
</dbReference>
<dbReference type="InterPro" id="IPR000276">
    <property type="entry name" value="GPCR_Rhodpsn"/>
</dbReference>
<gene>
    <name evidence="14" type="primary">CCR6</name>
    <name evidence="13" type="ORF">G4P62_015042</name>
</gene>
<dbReference type="InterPro" id="IPR017452">
    <property type="entry name" value="GPCR_Rhodpsn_7TM"/>
</dbReference>
<dbReference type="Gene3D" id="1.20.1070.10">
    <property type="entry name" value="Rhodopsin 7-helix transmembrane proteins"/>
    <property type="match status" value="1"/>
</dbReference>
<keyword evidence="5" id="KW-0297">G-protein coupled receptor</keyword>
<reference evidence="14" key="1">
    <citation type="submission" date="2014-08" db="EMBL/GenBank/DDBJ databases">
        <authorList>
            <person name="Senf B."/>
            <person name="Petzold A."/>
            <person name="Downie B.R."/>
            <person name="Koch P."/>
            <person name="Platzer M."/>
        </authorList>
    </citation>
    <scope>NUCLEOTIDE SEQUENCE [LARGE SCALE GENOMIC DNA]</scope>
    <source>
        <strain evidence="14">GRZ</strain>
    </source>
</reference>
<reference evidence="13" key="2">
    <citation type="submission" date="2020-03" db="EMBL/GenBank/DDBJ databases">
        <title>Intra-Species Differences in Population Size shape Life History and Genome Evolution.</title>
        <authorList>
            <person name="Willemsen D."/>
            <person name="Cui R."/>
            <person name="Valenzano D.R."/>
        </authorList>
    </citation>
    <scope>NUCLEOTIDE SEQUENCE</scope>
    <source>
        <strain evidence="13">GRZ</strain>
        <tissue evidence="13">Whole</tissue>
    </source>
</reference>
<evidence type="ECO:0000256" key="5">
    <source>
        <dbReference type="ARBA" id="ARBA00023040"/>
    </source>
</evidence>
<evidence type="ECO:0000256" key="10">
    <source>
        <dbReference type="SAM" id="Phobius"/>
    </source>
</evidence>
<reference evidence="14" key="3">
    <citation type="submission" date="2025-05" db="UniProtKB">
        <authorList>
            <consortium name="Ensembl"/>
        </authorList>
    </citation>
    <scope>IDENTIFICATION</scope>
</reference>
<dbReference type="AlphaFoldDB" id="A0A8C6VWB6"/>
<dbReference type="KEGG" id="nfu:107391714"/>
<comment type="subcellular location">
    <subcellularLocation>
        <location evidence="1">Cell membrane</location>
        <topology evidence="1">Multi-pass membrane protein</topology>
    </subcellularLocation>
</comment>
<evidence type="ECO:0000256" key="3">
    <source>
        <dbReference type="ARBA" id="ARBA00022692"/>
    </source>
</evidence>
<evidence type="ECO:0000256" key="4">
    <source>
        <dbReference type="ARBA" id="ARBA00022989"/>
    </source>
</evidence>
<sequence length="427" mass="48385">MRFELPLLLLLLFFFLLRVWLQNRHGPGLFTQTHSKHLSGFSSRVHHPLSCLAPLCEMENMEDYVSWPSDEPDEVVCNLSPPSAETLSQTYIHSLICASGLIGNILVMITYSFYKRTKTMTDVYLFNVAVADLTFVVALPLIIYNEQNDWSMGSVACKILHSTYSINLYSGMLLLACISGDRYVAIVQARRSFGSRSRTLAYGRLICSTIWVFAMVLTLPTFIYTELSDEPIFTDFSEEQNYSELADLQVTCQLTFNNSDTAKLMKVMVPSLQMAVGFLLPFMAMAYCYLCIAWTLLRANSSQRHKAVRVVLAVIAVFIVCHLPYNVILLIHTTSLFKERSCPAEQTKLRVLAAARSIAYLHCCLNPILYAFVGVKFRSHFKQIMSDFWCFSKKYIYSNRLSRGTSDTCLSGTRTSEGSNKMSSFSM</sequence>
<keyword evidence="11" id="KW-0732">Signal</keyword>
<feature type="transmembrane region" description="Helical" evidence="10">
    <location>
        <begin position="309"/>
        <end position="331"/>
    </location>
</feature>
<dbReference type="OMA" id="WCFSKKY"/>
<dbReference type="InterPro" id="IPR050119">
    <property type="entry name" value="CCR1-9-like"/>
</dbReference>
<feature type="domain" description="G-protein coupled receptors family 1 profile" evidence="12">
    <location>
        <begin position="103"/>
        <end position="370"/>
    </location>
</feature>
<protein>
    <submittedName>
        <fullName evidence="13">C-C chemokine receptor type 6-like</fullName>
    </submittedName>
    <submittedName>
        <fullName evidence="14">C-C motif chemokine receptor 6</fullName>
    </submittedName>
</protein>
<keyword evidence="8" id="KW-0325">Glycoprotein</keyword>
<dbReference type="PANTHER" id="PTHR10489">
    <property type="entry name" value="CELL ADHESION MOLECULE"/>
    <property type="match status" value="1"/>
</dbReference>
<proteinExistence type="predicted"/>
<keyword evidence="4 10" id="KW-1133">Transmembrane helix</keyword>
<feature type="signal peptide" evidence="11">
    <location>
        <begin position="1"/>
        <end position="21"/>
    </location>
</feature>
<dbReference type="GO" id="GO:0016493">
    <property type="term" value="F:C-C chemokine receptor activity"/>
    <property type="evidence" value="ECO:0007669"/>
    <property type="project" value="TreeGrafter"/>
</dbReference>
<dbReference type="PROSITE" id="PS50262">
    <property type="entry name" value="G_PROTEIN_RECEP_F1_2"/>
    <property type="match status" value="1"/>
</dbReference>
<dbReference type="FunFam" id="1.20.1070.10:FF:000035">
    <property type="entry name" value="C-C chemokine receptor type 6"/>
    <property type="match status" value="1"/>
</dbReference>
<evidence type="ECO:0000256" key="8">
    <source>
        <dbReference type="ARBA" id="ARBA00023180"/>
    </source>
</evidence>
<keyword evidence="9" id="KW-0807">Transducer</keyword>
<feature type="transmembrane region" description="Helical" evidence="10">
    <location>
        <begin position="205"/>
        <end position="224"/>
    </location>
</feature>
<keyword evidence="6 10" id="KW-0472">Membrane</keyword>
<dbReference type="PANTHER" id="PTHR10489:SF943">
    <property type="entry name" value="C-C CHEMOKINE RECEPTOR TYPE 6"/>
    <property type="match status" value="1"/>
</dbReference>
<evidence type="ECO:0000256" key="9">
    <source>
        <dbReference type="ARBA" id="ARBA00023224"/>
    </source>
</evidence>
<dbReference type="GO" id="GO:0019957">
    <property type="term" value="F:C-C chemokine binding"/>
    <property type="evidence" value="ECO:0007669"/>
    <property type="project" value="TreeGrafter"/>
</dbReference>
<dbReference type="EMBL" id="JAAVVJ010000018">
    <property type="protein sequence ID" value="KAF7201034.1"/>
    <property type="molecule type" value="Genomic_DNA"/>
</dbReference>
<dbReference type="GO" id="GO:0009897">
    <property type="term" value="C:external side of plasma membrane"/>
    <property type="evidence" value="ECO:0007669"/>
    <property type="project" value="TreeGrafter"/>
</dbReference>
<dbReference type="GeneTree" id="ENSGT01030000234667"/>
<keyword evidence="2" id="KW-1003">Cell membrane</keyword>
<feature type="transmembrane region" description="Helical" evidence="10">
    <location>
        <begin position="123"/>
        <end position="144"/>
    </location>
</feature>
<evidence type="ECO:0000313" key="14">
    <source>
        <dbReference type="Ensembl" id="ENSNFUP00015044690.1"/>
    </source>
</evidence>
<keyword evidence="15" id="KW-1185">Reference proteome</keyword>
<dbReference type="OrthoDB" id="9828427at2759"/>
<dbReference type="Pfam" id="PF00001">
    <property type="entry name" value="7tm_1"/>
    <property type="match status" value="1"/>
</dbReference>
<feature type="transmembrane region" description="Helical" evidence="10">
    <location>
        <begin position="91"/>
        <end position="111"/>
    </location>
</feature>
<evidence type="ECO:0000256" key="1">
    <source>
        <dbReference type="ARBA" id="ARBA00004651"/>
    </source>
</evidence>
<feature type="transmembrane region" description="Helical" evidence="10">
    <location>
        <begin position="351"/>
        <end position="373"/>
    </location>
</feature>
<dbReference type="GO" id="GO:0019722">
    <property type="term" value="P:calcium-mediated signaling"/>
    <property type="evidence" value="ECO:0007669"/>
    <property type="project" value="TreeGrafter"/>
</dbReference>
<dbReference type="Ensembl" id="ENSNFUT00015046636.1">
    <property type="protein sequence ID" value="ENSNFUP00015044690.1"/>
    <property type="gene ID" value="ENSNFUG00015021265.1"/>
</dbReference>
<dbReference type="PRINTS" id="PR00237">
    <property type="entry name" value="GPCRRHODOPSN"/>
</dbReference>
<accession>A0A8C6VWB6</accession>
<keyword evidence="3 10" id="KW-0812">Transmembrane</keyword>
<evidence type="ECO:0000313" key="13">
    <source>
        <dbReference type="EMBL" id="KAF7201034.1"/>
    </source>
</evidence>
<feature type="chain" id="PRO_5044681723" evidence="11">
    <location>
        <begin position="22"/>
        <end position="427"/>
    </location>
</feature>
<name>A0A8C6VWB6_NOTFU</name>
<organism evidence="14 15">
    <name type="scientific">Nothobranchius furzeri</name>
    <name type="common">Turquoise killifish</name>
    <dbReference type="NCBI Taxonomy" id="105023"/>
    <lineage>
        <taxon>Eukaryota</taxon>
        <taxon>Metazoa</taxon>
        <taxon>Chordata</taxon>
        <taxon>Craniata</taxon>
        <taxon>Vertebrata</taxon>
        <taxon>Euteleostomi</taxon>
        <taxon>Actinopterygii</taxon>
        <taxon>Neopterygii</taxon>
        <taxon>Teleostei</taxon>
        <taxon>Neoteleostei</taxon>
        <taxon>Acanthomorphata</taxon>
        <taxon>Ovalentaria</taxon>
        <taxon>Atherinomorphae</taxon>
        <taxon>Cyprinodontiformes</taxon>
        <taxon>Nothobranchiidae</taxon>
        <taxon>Nothobranchius</taxon>
    </lineage>
</organism>